<gene>
    <name evidence="1" type="ORF">CJEDD_06585</name>
</gene>
<dbReference type="Gene3D" id="3.40.50.1000">
    <property type="entry name" value="HAD superfamily/HAD-like"/>
    <property type="match status" value="1"/>
</dbReference>
<sequence>MDGTLIDTEPLWGIATYELGELLGRPLTPEVRAKTVGGSFANTLGIVAKWAGYSLVDGDLEHYRTWMYARMGELFAEGIECNPGVADILASLAQRGTPMLVTTNTERELADPCIDAIGREYFTDTITGDEVAHPKPAADMYLEAARRVGAEPRDCLVFEDSWSGMSAAADAGCVVLGLAERVPAGVTPFDPRVFVGASAADVDMWFSAAR</sequence>
<dbReference type="Gene3D" id="1.10.150.240">
    <property type="entry name" value="Putative phosphatase, domain 2"/>
    <property type="match status" value="1"/>
</dbReference>
<dbReference type="InterPro" id="IPR036412">
    <property type="entry name" value="HAD-like_sf"/>
</dbReference>
<name>A0ABY7UJK6_9CORY</name>
<dbReference type="PANTHER" id="PTHR18901:SF38">
    <property type="entry name" value="PSEUDOURIDINE-5'-PHOSPHATASE"/>
    <property type="match status" value="1"/>
</dbReference>
<dbReference type="NCBIfam" id="TIGR01509">
    <property type="entry name" value="HAD-SF-IA-v3"/>
    <property type="match status" value="1"/>
</dbReference>
<keyword evidence="2" id="KW-1185">Reference proteome</keyword>
<dbReference type="EMBL" id="CP063194">
    <property type="protein sequence ID" value="WCZ38918.1"/>
    <property type="molecule type" value="Genomic_DNA"/>
</dbReference>
<dbReference type="EC" id="3.1.3.-" evidence="1"/>
<evidence type="ECO:0000313" key="1">
    <source>
        <dbReference type="EMBL" id="WCZ38918.1"/>
    </source>
</evidence>
<dbReference type="PANTHER" id="PTHR18901">
    <property type="entry name" value="2-DEOXYGLUCOSE-6-PHOSPHATE PHOSPHATASE 2"/>
    <property type="match status" value="1"/>
</dbReference>
<dbReference type="Proteomes" id="UP001218071">
    <property type="component" value="Chromosome"/>
</dbReference>
<dbReference type="InterPro" id="IPR006439">
    <property type="entry name" value="HAD-SF_hydro_IA"/>
</dbReference>
<dbReference type="SUPFAM" id="SSF56784">
    <property type="entry name" value="HAD-like"/>
    <property type="match status" value="1"/>
</dbReference>
<reference evidence="1 2" key="1">
    <citation type="submission" date="2020-10" db="EMBL/GenBank/DDBJ databases">
        <title>Complete genome sequence of Corynebacterium jeddahense DSM 45997, type strain of Corynebacterium jeddahense.</title>
        <authorList>
            <person name="Busche T."/>
            <person name="Kalinowski J."/>
            <person name="Ruckert C."/>
        </authorList>
    </citation>
    <scope>NUCLEOTIDE SEQUENCE [LARGE SCALE GENOMIC DNA]</scope>
    <source>
        <strain evidence="1 2">DSM 45997</strain>
    </source>
</reference>
<keyword evidence="1" id="KW-0378">Hydrolase</keyword>
<protein>
    <submittedName>
        <fullName evidence="1">Phosphorylated carbohydrates phosphatase</fullName>
        <ecNumber evidence="1">3.1.3.-</ecNumber>
    </submittedName>
</protein>
<evidence type="ECO:0000313" key="2">
    <source>
        <dbReference type="Proteomes" id="UP001218071"/>
    </source>
</evidence>
<organism evidence="1 2">
    <name type="scientific">Corynebacterium jeddahense</name>
    <dbReference type="NCBI Taxonomy" id="1414719"/>
    <lineage>
        <taxon>Bacteria</taxon>
        <taxon>Bacillati</taxon>
        <taxon>Actinomycetota</taxon>
        <taxon>Actinomycetes</taxon>
        <taxon>Mycobacteriales</taxon>
        <taxon>Corynebacteriaceae</taxon>
        <taxon>Corynebacterium</taxon>
    </lineage>
</organism>
<dbReference type="InterPro" id="IPR023214">
    <property type="entry name" value="HAD_sf"/>
</dbReference>
<proteinExistence type="predicted"/>
<dbReference type="CDD" id="cd07505">
    <property type="entry name" value="HAD_BPGM-like"/>
    <property type="match status" value="1"/>
</dbReference>
<accession>A0ABY7UJK6</accession>
<dbReference type="RefSeq" id="WP_042405730.1">
    <property type="nucleotide sequence ID" value="NZ_CP063194.1"/>
</dbReference>
<dbReference type="GO" id="GO:0016787">
    <property type="term" value="F:hydrolase activity"/>
    <property type="evidence" value="ECO:0007669"/>
    <property type="project" value="UniProtKB-KW"/>
</dbReference>
<dbReference type="Pfam" id="PF00702">
    <property type="entry name" value="Hydrolase"/>
    <property type="match status" value="1"/>
</dbReference>
<dbReference type="InterPro" id="IPR023198">
    <property type="entry name" value="PGP-like_dom2"/>
</dbReference>